<feature type="transmembrane region" description="Helical" evidence="7">
    <location>
        <begin position="41"/>
        <end position="62"/>
    </location>
</feature>
<feature type="transmembrane region" description="Helical" evidence="7">
    <location>
        <begin position="331"/>
        <end position="350"/>
    </location>
</feature>
<evidence type="ECO:0000256" key="3">
    <source>
        <dbReference type="ARBA" id="ARBA00022692"/>
    </source>
</evidence>
<feature type="transmembrane region" description="Helical" evidence="7">
    <location>
        <begin position="283"/>
        <end position="311"/>
    </location>
</feature>
<accession>A0ABZ0IL04</accession>
<feature type="transmembrane region" description="Helical" evidence="7">
    <location>
        <begin position="386"/>
        <end position="410"/>
    </location>
</feature>
<keyword evidence="5 7" id="KW-1133">Transmembrane helix</keyword>
<evidence type="ECO:0000256" key="2">
    <source>
        <dbReference type="ARBA" id="ARBA00022448"/>
    </source>
</evidence>
<organism evidence="8 9">
    <name type="scientific">Imperialibacter roseus</name>
    <dbReference type="NCBI Taxonomy" id="1324217"/>
    <lineage>
        <taxon>Bacteria</taxon>
        <taxon>Pseudomonadati</taxon>
        <taxon>Bacteroidota</taxon>
        <taxon>Cytophagia</taxon>
        <taxon>Cytophagales</taxon>
        <taxon>Flammeovirgaceae</taxon>
        <taxon>Imperialibacter</taxon>
    </lineage>
</organism>
<dbReference type="EMBL" id="CP136051">
    <property type="protein sequence ID" value="WOK05700.1"/>
    <property type="molecule type" value="Genomic_DNA"/>
</dbReference>
<feature type="transmembrane region" description="Helical" evidence="7">
    <location>
        <begin position="196"/>
        <end position="219"/>
    </location>
</feature>
<evidence type="ECO:0000256" key="1">
    <source>
        <dbReference type="ARBA" id="ARBA00004141"/>
    </source>
</evidence>
<protein>
    <submittedName>
        <fullName evidence="8">Nramp family divalent metal transporter</fullName>
    </submittedName>
</protein>
<keyword evidence="4" id="KW-0769">Symport</keyword>
<evidence type="ECO:0000256" key="5">
    <source>
        <dbReference type="ARBA" id="ARBA00022989"/>
    </source>
</evidence>
<keyword evidence="9" id="KW-1185">Reference proteome</keyword>
<comment type="subcellular location">
    <subcellularLocation>
        <location evidence="1">Membrane</location>
        <topology evidence="1">Multi-pass membrane protein</topology>
    </subcellularLocation>
</comment>
<evidence type="ECO:0000313" key="8">
    <source>
        <dbReference type="EMBL" id="WOK05700.1"/>
    </source>
</evidence>
<sequence length="414" mass="44088">MKKIAAFLLSIGPGLFCIGYTVGTGSVTSMAKAGSQYGSQLLWVLALSCIFSWALMEAYGRYAVVTGRTAVNSFKTELKFGKVLAVVLIVGIVIGQWNSLSGIVGLSANALYEIARLFLPGLPAESYWAVLSIAVVILAILYFLLIVGKYSFFEKILILFVTIMGVSFLISMFIVLPPPGEIAMGFIPSIPEGEGGSLLVAAFVGTTMAAPTFVVRPLLMQGKGWAREHTSLQSRDALSSALLMFVISASIMVTAMGALYYKGLTINKVIDMVYTLEPVAGKFAVALFMTGALSAGLSSVFPILMVAPLLISDYKNGELDLKSKLFKRLTAVACVVGLSVPILGANPIAAQIATQVANVFVLPLVIGGIIYMVNRKAVMGEHRAGWLLNTGLVLAFIFSCVISVIGFTALKDFF</sequence>
<evidence type="ECO:0000313" key="9">
    <source>
        <dbReference type="Proteomes" id="UP001302349"/>
    </source>
</evidence>
<evidence type="ECO:0000256" key="6">
    <source>
        <dbReference type="ARBA" id="ARBA00023136"/>
    </source>
</evidence>
<evidence type="ECO:0000256" key="4">
    <source>
        <dbReference type="ARBA" id="ARBA00022847"/>
    </source>
</evidence>
<feature type="transmembrane region" description="Helical" evidence="7">
    <location>
        <begin position="240"/>
        <end position="263"/>
    </location>
</feature>
<evidence type="ECO:0000256" key="7">
    <source>
        <dbReference type="SAM" id="Phobius"/>
    </source>
</evidence>
<feature type="transmembrane region" description="Helical" evidence="7">
    <location>
        <begin position="157"/>
        <end position="176"/>
    </location>
</feature>
<feature type="transmembrane region" description="Helical" evidence="7">
    <location>
        <begin position="126"/>
        <end position="145"/>
    </location>
</feature>
<dbReference type="PANTHER" id="PTHR11706">
    <property type="entry name" value="SOLUTE CARRIER PROTEIN FAMILY 11 MEMBER"/>
    <property type="match status" value="1"/>
</dbReference>
<dbReference type="InterPro" id="IPR001046">
    <property type="entry name" value="NRAMP_fam"/>
</dbReference>
<dbReference type="PANTHER" id="PTHR11706:SF33">
    <property type="entry name" value="NATURAL RESISTANCE-ASSOCIATED MACROPHAGE PROTEIN 2"/>
    <property type="match status" value="1"/>
</dbReference>
<feature type="transmembrane region" description="Helical" evidence="7">
    <location>
        <begin position="356"/>
        <end position="374"/>
    </location>
</feature>
<dbReference type="RefSeq" id="WP_317488458.1">
    <property type="nucleotide sequence ID" value="NZ_CP136051.1"/>
</dbReference>
<keyword evidence="6 7" id="KW-0472">Membrane</keyword>
<gene>
    <name evidence="8" type="ORF">RT717_21730</name>
</gene>
<proteinExistence type="predicted"/>
<reference evidence="8 9" key="1">
    <citation type="journal article" date="2023" name="Microbiol. Resour. Announc.">
        <title>Complete Genome Sequence of Imperialibacter roseus strain P4T.</title>
        <authorList>
            <person name="Tizabi D.R."/>
            <person name="Bachvaroff T."/>
            <person name="Hill R.T."/>
        </authorList>
    </citation>
    <scope>NUCLEOTIDE SEQUENCE [LARGE SCALE GENOMIC DNA]</scope>
    <source>
        <strain evidence="8 9">P4T</strain>
    </source>
</reference>
<keyword evidence="2" id="KW-0813">Transport</keyword>
<name>A0ABZ0IL04_9BACT</name>
<keyword evidence="3 7" id="KW-0812">Transmembrane</keyword>
<dbReference type="NCBIfam" id="NF037982">
    <property type="entry name" value="Nramp_1"/>
    <property type="match status" value="1"/>
</dbReference>
<dbReference type="Pfam" id="PF01566">
    <property type="entry name" value="Nramp"/>
    <property type="match status" value="1"/>
</dbReference>
<dbReference type="Proteomes" id="UP001302349">
    <property type="component" value="Chromosome"/>
</dbReference>
<feature type="transmembrane region" description="Helical" evidence="7">
    <location>
        <begin position="83"/>
        <end position="106"/>
    </location>
</feature>